<feature type="transmembrane region" description="Helical" evidence="1">
    <location>
        <begin position="35"/>
        <end position="54"/>
    </location>
</feature>
<keyword evidence="1" id="KW-1133">Transmembrane helix</keyword>
<evidence type="ECO:0000313" key="2">
    <source>
        <dbReference type="EMBL" id="ODQ75302.1"/>
    </source>
</evidence>
<gene>
    <name evidence="2" type="ORF">LIPSTDRAFT_69528</name>
</gene>
<keyword evidence="1" id="KW-0472">Membrane</keyword>
<dbReference type="EMBL" id="KV454291">
    <property type="protein sequence ID" value="ODQ75302.1"/>
    <property type="molecule type" value="Genomic_DNA"/>
</dbReference>
<proteinExistence type="predicted"/>
<evidence type="ECO:0000256" key="1">
    <source>
        <dbReference type="SAM" id="Phobius"/>
    </source>
</evidence>
<reference evidence="2 3" key="1">
    <citation type="journal article" date="2016" name="Proc. Natl. Acad. Sci. U.S.A.">
        <title>Comparative genomics of biotechnologically important yeasts.</title>
        <authorList>
            <person name="Riley R."/>
            <person name="Haridas S."/>
            <person name="Wolfe K.H."/>
            <person name="Lopes M.R."/>
            <person name="Hittinger C.T."/>
            <person name="Goeker M."/>
            <person name="Salamov A.A."/>
            <person name="Wisecaver J.H."/>
            <person name="Long T.M."/>
            <person name="Calvey C.H."/>
            <person name="Aerts A.L."/>
            <person name="Barry K.W."/>
            <person name="Choi C."/>
            <person name="Clum A."/>
            <person name="Coughlan A.Y."/>
            <person name="Deshpande S."/>
            <person name="Douglass A.P."/>
            <person name="Hanson S.J."/>
            <person name="Klenk H.-P."/>
            <person name="LaButti K.M."/>
            <person name="Lapidus A."/>
            <person name="Lindquist E.A."/>
            <person name="Lipzen A.M."/>
            <person name="Meier-Kolthoff J.P."/>
            <person name="Ohm R.A."/>
            <person name="Otillar R.P."/>
            <person name="Pangilinan J.L."/>
            <person name="Peng Y."/>
            <person name="Rokas A."/>
            <person name="Rosa C.A."/>
            <person name="Scheuner C."/>
            <person name="Sibirny A.A."/>
            <person name="Slot J.C."/>
            <person name="Stielow J.B."/>
            <person name="Sun H."/>
            <person name="Kurtzman C.P."/>
            <person name="Blackwell M."/>
            <person name="Grigoriev I.V."/>
            <person name="Jeffries T.W."/>
        </authorList>
    </citation>
    <scope>NUCLEOTIDE SEQUENCE [LARGE SCALE GENOMIC DNA]</scope>
    <source>
        <strain evidence="2 3">NRRL Y-11557</strain>
    </source>
</reference>
<dbReference type="AlphaFoldDB" id="A0A1E3QDY4"/>
<evidence type="ECO:0000313" key="3">
    <source>
        <dbReference type="Proteomes" id="UP000094385"/>
    </source>
</evidence>
<keyword evidence="1" id="KW-0812">Transmembrane</keyword>
<name>A0A1E3QDY4_LIPST</name>
<feature type="transmembrane region" description="Helical" evidence="1">
    <location>
        <begin position="12"/>
        <end position="29"/>
    </location>
</feature>
<keyword evidence="3" id="KW-1185">Reference proteome</keyword>
<organism evidence="2 3">
    <name type="scientific">Lipomyces starkeyi NRRL Y-11557</name>
    <dbReference type="NCBI Taxonomy" id="675824"/>
    <lineage>
        <taxon>Eukaryota</taxon>
        <taxon>Fungi</taxon>
        <taxon>Dikarya</taxon>
        <taxon>Ascomycota</taxon>
        <taxon>Saccharomycotina</taxon>
        <taxon>Lipomycetes</taxon>
        <taxon>Lipomycetales</taxon>
        <taxon>Lipomycetaceae</taxon>
        <taxon>Lipomyces</taxon>
    </lineage>
</organism>
<sequence>MSEYLRTLVYNYVLLSSCLITGNKIAYYYQQFDYFRIGIITILTYLCSLEFLSVSRISTGGPKKTSPPTASGIFIHDTKLQYKFNGG</sequence>
<dbReference type="PROSITE" id="PS51257">
    <property type="entry name" value="PROKAR_LIPOPROTEIN"/>
    <property type="match status" value="1"/>
</dbReference>
<dbReference type="Proteomes" id="UP000094385">
    <property type="component" value="Unassembled WGS sequence"/>
</dbReference>
<accession>A0A1E3QDY4</accession>
<protein>
    <submittedName>
        <fullName evidence="2">Uncharacterized protein</fullName>
    </submittedName>
</protein>